<dbReference type="EMBL" id="VUJU01005786">
    <property type="protein sequence ID" value="KAF0750264.1"/>
    <property type="molecule type" value="Genomic_DNA"/>
</dbReference>
<sequence length="95" mass="11050">MRLPCRHIIKTRQLNNLEIFDEALCLPRWTKSYLLQNQNAFRPQVSLLKSIPECVTSITSSKKKNQHQPLKNTGKLQSILLRFLNLSLKLDIAHI</sequence>
<protein>
    <submittedName>
        <fullName evidence="1">Protein FAR1-RELATED SEQUENCE 5-like</fullName>
    </submittedName>
</protein>
<evidence type="ECO:0000313" key="2">
    <source>
        <dbReference type="Proteomes" id="UP000478052"/>
    </source>
</evidence>
<proteinExistence type="predicted"/>
<dbReference type="Proteomes" id="UP000478052">
    <property type="component" value="Unassembled WGS sequence"/>
</dbReference>
<organism evidence="1 2">
    <name type="scientific">Aphis craccivora</name>
    <name type="common">Cowpea aphid</name>
    <dbReference type="NCBI Taxonomy" id="307492"/>
    <lineage>
        <taxon>Eukaryota</taxon>
        <taxon>Metazoa</taxon>
        <taxon>Ecdysozoa</taxon>
        <taxon>Arthropoda</taxon>
        <taxon>Hexapoda</taxon>
        <taxon>Insecta</taxon>
        <taxon>Pterygota</taxon>
        <taxon>Neoptera</taxon>
        <taxon>Paraneoptera</taxon>
        <taxon>Hemiptera</taxon>
        <taxon>Sternorrhyncha</taxon>
        <taxon>Aphidomorpha</taxon>
        <taxon>Aphidoidea</taxon>
        <taxon>Aphididae</taxon>
        <taxon>Aphidini</taxon>
        <taxon>Aphis</taxon>
        <taxon>Aphis</taxon>
    </lineage>
</organism>
<comment type="caution">
    <text evidence="1">The sequence shown here is derived from an EMBL/GenBank/DDBJ whole genome shotgun (WGS) entry which is preliminary data.</text>
</comment>
<dbReference type="OrthoDB" id="8123862at2759"/>
<gene>
    <name evidence="1" type="ORF">FWK35_00017957</name>
</gene>
<keyword evidence="2" id="KW-1185">Reference proteome</keyword>
<accession>A0A6G0Y6U7</accession>
<dbReference type="AlphaFoldDB" id="A0A6G0Y6U7"/>
<name>A0A6G0Y6U7_APHCR</name>
<evidence type="ECO:0000313" key="1">
    <source>
        <dbReference type="EMBL" id="KAF0750264.1"/>
    </source>
</evidence>
<reference evidence="1 2" key="1">
    <citation type="submission" date="2019-08" db="EMBL/GenBank/DDBJ databases">
        <title>Whole genome of Aphis craccivora.</title>
        <authorList>
            <person name="Voronova N.V."/>
            <person name="Shulinski R.S."/>
            <person name="Bandarenka Y.V."/>
            <person name="Zhorov D.G."/>
            <person name="Warner D."/>
        </authorList>
    </citation>
    <scope>NUCLEOTIDE SEQUENCE [LARGE SCALE GENOMIC DNA]</scope>
    <source>
        <strain evidence="1">180601</strain>
        <tissue evidence="1">Whole Body</tissue>
    </source>
</reference>